<accession>A0AAV1JXU0</accession>
<keyword evidence="2" id="KW-1185">Reference proteome</keyword>
<gene>
    <name evidence="1" type="ORF">LNINA_LOCUS13222</name>
</gene>
<evidence type="ECO:0000313" key="1">
    <source>
        <dbReference type="EMBL" id="CAK1554299.1"/>
    </source>
</evidence>
<protein>
    <recommendedName>
        <fullName evidence="3">C3H1-type domain-containing protein</fullName>
    </recommendedName>
</protein>
<proteinExistence type="predicted"/>
<comment type="caution">
    <text evidence="1">The sequence shown here is derived from an EMBL/GenBank/DDBJ whole genome shotgun (WGS) entry which is preliminary data.</text>
</comment>
<reference evidence="1 2" key="1">
    <citation type="submission" date="2023-11" db="EMBL/GenBank/DDBJ databases">
        <authorList>
            <person name="Okamura Y."/>
        </authorList>
    </citation>
    <scope>NUCLEOTIDE SEQUENCE [LARGE SCALE GENOMIC DNA]</scope>
</reference>
<dbReference type="Proteomes" id="UP001497472">
    <property type="component" value="Unassembled WGS sequence"/>
</dbReference>
<evidence type="ECO:0008006" key="3">
    <source>
        <dbReference type="Google" id="ProtNLM"/>
    </source>
</evidence>
<name>A0AAV1JXU0_9NEOP</name>
<evidence type="ECO:0000313" key="2">
    <source>
        <dbReference type="Proteomes" id="UP001497472"/>
    </source>
</evidence>
<dbReference type="AlphaFoldDB" id="A0AAV1JXU0"/>
<organism evidence="1 2">
    <name type="scientific">Leptosia nina</name>
    <dbReference type="NCBI Taxonomy" id="320188"/>
    <lineage>
        <taxon>Eukaryota</taxon>
        <taxon>Metazoa</taxon>
        <taxon>Ecdysozoa</taxon>
        <taxon>Arthropoda</taxon>
        <taxon>Hexapoda</taxon>
        <taxon>Insecta</taxon>
        <taxon>Pterygota</taxon>
        <taxon>Neoptera</taxon>
        <taxon>Endopterygota</taxon>
        <taxon>Lepidoptera</taxon>
        <taxon>Glossata</taxon>
        <taxon>Ditrysia</taxon>
        <taxon>Papilionoidea</taxon>
        <taxon>Pieridae</taxon>
        <taxon>Pierinae</taxon>
        <taxon>Leptosia</taxon>
    </lineage>
</organism>
<dbReference type="EMBL" id="CAVLEF010000277">
    <property type="protein sequence ID" value="CAK1554299.1"/>
    <property type="molecule type" value="Genomic_DNA"/>
</dbReference>
<sequence length="330" mass="38180">MLYELFFIPFYVIYTYSSHIDKNNSDVIITYEGHNEAERVLKQGDVILNEDSKYTTEDTSSFQTEPNDIVFIPNEREVVRNEDKHVRIDDLMQKTNIHNIMKVSTNTESPTEDIIFISGKNNENVEKTVQEKPQVKSNPAKPIRIDCTNLDCNSTMQSVCGEKEEDRKLRYRVFLNECYFRKVNCAFKHQNNRYRSVSMEYCKNIGGRVLPKPYMSKPSVEIKLDTRRFSSRRTLNMGVDGTFCGHACPTHCTEEYDPQCAVSASGEWRVFVNHCQLDFNSCLHGAVWQRRPLSECVGGKKADMRQNRGFIGWLQRVGIVDKRGKLVLSK</sequence>
<dbReference type="Gene3D" id="3.30.60.30">
    <property type="match status" value="1"/>
</dbReference>